<dbReference type="PANTHER" id="PTHR43877">
    <property type="entry name" value="AMINOALKYLPHOSPHONATE N-ACETYLTRANSFERASE-RELATED-RELATED"/>
    <property type="match status" value="1"/>
</dbReference>
<sequence length="186" mass="21540">RSIIHNTIGTHVLVRYIDRMDKCPIYLLHIYAKIQFDIFHREGVVILIRKAFLSDSQEIARLSSQLGYPVDVSQLEERLQYISNHNDHIVYVMESNHVLFGWIHANVRFLIESPPFVEIAGLVVDSAYRGNGIGKQLVQACEQWTAESGFKKIRVRTNQTRSDAVQFYNRIGFTIKKSQHVLDKEI</sequence>
<evidence type="ECO:0000259" key="3">
    <source>
        <dbReference type="PROSITE" id="PS51186"/>
    </source>
</evidence>
<evidence type="ECO:0000256" key="2">
    <source>
        <dbReference type="ARBA" id="ARBA00023315"/>
    </source>
</evidence>
<dbReference type="InterPro" id="IPR016181">
    <property type="entry name" value="Acyl_CoA_acyltransferase"/>
</dbReference>
<dbReference type="InterPro" id="IPR000182">
    <property type="entry name" value="GNAT_dom"/>
</dbReference>
<keyword evidence="5" id="KW-1185">Reference proteome</keyword>
<dbReference type="CDD" id="cd04301">
    <property type="entry name" value="NAT_SF"/>
    <property type="match status" value="1"/>
</dbReference>
<dbReference type="InterPro" id="IPR050832">
    <property type="entry name" value="Bact_Acetyltransf"/>
</dbReference>
<dbReference type="PROSITE" id="PS51186">
    <property type="entry name" value="GNAT"/>
    <property type="match status" value="1"/>
</dbReference>
<dbReference type="RefSeq" id="WP_268618810.1">
    <property type="nucleotide sequence ID" value="NZ_JAMDMX010000249.1"/>
</dbReference>
<gene>
    <name evidence="4" type="ORF">M5X19_36960</name>
</gene>
<keyword evidence="2" id="KW-0012">Acyltransferase</keyword>
<comment type="caution">
    <text evidence="4">The sequence shown here is derived from an EMBL/GenBank/DDBJ whole genome shotgun (WGS) entry which is preliminary data.</text>
</comment>
<reference evidence="4 5" key="1">
    <citation type="submission" date="2022-05" db="EMBL/GenBank/DDBJ databases">
        <title>Genome Sequencing of Bee-Associated Microbes.</title>
        <authorList>
            <person name="Dunlap C."/>
        </authorList>
    </citation>
    <scope>NUCLEOTIDE SEQUENCE [LARGE SCALE GENOMIC DNA]</scope>
    <source>
        <strain evidence="4 5">NRRL B-14421</strain>
    </source>
</reference>
<name>A0ABT4GQV6_9BACL</name>
<keyword evidence="1" id="KW-0808">Transferase</keyword>
<feature type="non-terminal residue" evidence="4">
    <location>
        <position position="1"/>
    </location>
</feature>
<dbReference type="EMBL" id="JAMDMX010000249">
    <property type="protein sequence ID" value="MCY9698388.1"/>
    <property type="molecule type" value="Genomic_DNA"/>
</dbReference>
<evidence type="ECO:0000313" key="4">
    <source>
        <dbReference type="EMBL" id="MCY9698388.1"/>
    </source>
</evidence>
<dbReference type="Proteomes" id="UP001527099">
    <property type="component" value="Unassembled WGS sequence"/>
</dbReference>
<evidence type="ECO:0000313" key="5">
    <source>
        <dbReference type="Proteomes" id="UP001527099"/>
    </source>
</evidence>
<proteinExistence type="predicted"/>
<accession>A0ABT4GQV6</accession>
<dbReference type="SUPFAM" id="SSF55729">
    <property type="entry name" value="Acyl-CoA N-acyltransferases (Nat)"/>
    <property type="match status" value="1"/>
</dbReference>
<feature type="domain" description="N-acetyltransferase" evidence="3">
    <location>
        <begin position="46"/>
        <end position="186"/>
    </location>
</feature>
<protein>
    <submittedName>
        <fullName evidence="4">GNAT family N-acetyltransferase</fullName>
    </submittedName>
</protein>
<evidence type="ECO:0000256" key="1">
    <source>
        <dbReference type="ARBA" id="ARBA00022679"/>
    </source>
</evidence>
<dbReference type="Gene3D" id="3.40.630.30">
    <property type="match status" value="1"/>
</dbReference>
<dbReference type="Pfam" id="PF00583">
    <property type="entry name" value="Acetyltransf_1"/>
    <property type="match status" value="1"/>
</dbReference>
<organism evidence="4 5">
    <name type="scientific">Paenibacillus alginolyticus</name>
    <dbReference type="NCBI Taxonomy" id="59839"/>
    <lineage>
        <taxon>Bacteria</taxon>
        <taxon>Bacillati</taxon>
        <taxon>Bacillota</taxon>
        <taxon>Bacilli</taxon>
        <taxon>Bacillales</taxon>
        <taxon>Paenibacillaceae</taxon>
        <taxon>Paenibacillus</taxon>
    </lineage>
</organism>